<keyword evidence="1" id="KW-1133">Transmembrane helix</keyword>
<keyword evidence="1" id="KW-0472">Membrane</keyword>
<reference evidence="2" key="1">
    <citation type="submission" date="2021-04" db="EMBL/GenBank/DDBJ databases">
        <authorList>
            <person name="Pira H."/>
            <person name="Risdian C."/>
            <person name="Wink J."/>
        </authorList>
    </citation>
    <scope>NUCLEOTIDE SEQUENCE</scope>
    <source>
        <strain evidence="2">WHY3</strain>
    </source>
</reference>
<keyword evidence="3" id="KW-1185">Reference proteome</keyword>
<name>A0A9X1F753_9FLAO</name>
<dbReference type="Proteomes" id="UP001138894">
    <property type="component" value="Unassembled WGS sequence"/>
</dbReference>
<evidence type="ECO:0000313" key="3">
    <source>
        <dbReference type="Proteomes" id="UP001138894"/>
    </source>
</evidence>
<protein>
    <submittedName>
        <fullName evidence="2">Uncharacterized protein</fullName>
    </submittedName>
</protein>
<accession>A0A9X1F753</accession>
<feature type="transmembrane region" description="Helical" evidence="1">
    <location>
        <begin position="38"/>
        <end position="60"/>
    </location>
</feature>
<dbReference type="AlphaFoldDB" id="A0A9X1F753"/>
<dbReference type="RefSeq" id="WP_218545023.1">
    <property type="nucleotide sequence ID" value="NZ_JAGSPD010000003.1"/>
</dbReference>
<keyword evidence="1" id="KW-0812">Transmembrane</keyword>
<sequence>MFTTGQLIFGILFFIAFVIAITYQYRKDIKIHKAHYKGTIWVLIAFVGFIATIATVKFIFM</sequence>
<evidence type="ECO:0000256" key="1">
    <source>
        <dbReference type="SAM" id="Phobius"/>
    </source>
</evidence>
<dbReference type="EMBL" id="JAGSPD010000003">
    <property type="protein sequence ID" value="MBV7268469.1"/>
    <property type="molecule type" value="Genomic_DNA"/>
</dbReference>
<gene>
    <name evidence="2" type="ORF">KCG49_04580</name>
</gene>
<organism evidence="2 3">
    <name type="scientific">Winogradskyella luteola</name>
    <dbReference type="NCBI Taxonomy" id="2828330"/>
    <lineage>
        <taxon>Bacteria</taxon>
        <taxon>Pseudomonadati</taxon>
        <taxon>Bacteroidota</taxon>
        <taxon>Flavobacteriia</taxon>
        <taxon>Flavobacteriales</taxon>
        <taxon>Flavobacteriaceae</taxon>
        <taxon>Winogradskyella</taxon>
    </lineage>
</organism>
<evidence type="ECO:0000313" key="2">
    <source>
        <dbReference type="EMBL" id="MBV7268469.1"/>
    </source>
</evidence>
<feature type="transmembrane region" description="Helical" evidence="1">
    <location>
        <begin position="6"/>
        <end position="26"/>
    </location>
</feature>
<proteinExistence type="predicted"/>
<comment type="caution">
    <text evidence="2">The sequence shown here is derived from an EMBL/GenBank/DDBJ whole genome shotgun (WGS) entry which is preliminary data.</text>
</comment>